<comment type="caution">
    <text evidence="2">The sequence shown here is derived from an EMBL/GenBank/DDBJ whole genome shotgun (WGS) entry which is preliminary data.</text>
</comment>
<proteinExistence type="predicted"/>
<evidence type="ECO:0000313" key="3">
    <source>
        <dbReference type="Proteomes" id="UP000239156"/>
    </source>
</evidence>
<feature type="compositionally biased region" description="Polar residues" evidence="1">
    <location>
        <begin position="325"/>
        <end position="343"/>
    </location>
</feature>
<dbReference type="AlphaFoldDB" id="A0A2S4VW66"/>
<feature type="compositionally biased region" description="Polar residues" evidence="1">
    <location>
        <begin position="204"/>
        <end position="227"/>
    </location>
</feature>
<feature type="region of interest" description="Disordered" evidence="1">
    <location>
        <begin position="152"/>
        <end position="172"/>
    </location>
</feature>
<feature type="region of interest" description="Disordered" evidence="1">
    <location>
        <begin position="198"/>
        <end position="239"/>
    </location>
</feature>
<reference evidence="2" key="1">
    <citation type="submission" date="2017-12" db="EMBL/GenBank/DDBJ databases">
        <title>Gene loss provides genomic basis for host adaptation in cereal stripe rust fungi.</title>
        <authorList>
            <person name="Xia C."/>
        </authorList>
    </citation>
    <scope>NUCLEOTIDE SEQUENCE [LARGE SCALE GENOMIC DNA]</scope>
    <source>
        <strain evidence="2">93-210</strain>
    </source>
</reference>
<organism evidence="2 3">
    <name type="scientific">Puccinia striiformis</name>
    <dbReference type="NCBI Taxonomy" id="27350"/>
    <lineage>
        <taxon>Eukaryota</taxon>
        <taxon>Fungi</taxon>
        <taxon>Dikarya</taxon>
        <taxon>Basidiomycota</taxon>
        <taxon>Pucciniomycotina</taxon>
        <taxon>Pucciniomycetes</taxon>
        <taxon>Pucciniales</taxon>
        <taxon>Pucciniaceae</taxon>
        <taxon>Puccinia</taxon>
    </lineage>
</organism>
<feature type="compositionally biased region" description="Pro residues" evidence="1">
    <location>
        <begin position="285"/>
        <end position="296"/>
    </location>
</feature>
<accession>A0A2S4VW66</accession>
<feature type="compositionally biased region" description="Basic and acidic residues" evidence="1">
    <location>
        <begin position="593"/>
        <end position="618"/>
    </location>
</feature>
<dbReference type="VEuPathDB" id="FungiDB:PSHT_15685"/>
<evidence type="ECO:0000313" key="2">
    <source>
        <dbReference type="EMBL" id="POW13762.1"/>
    </source>
</evidence>
<keyword evidence="3" id="KW-1185">Reference proteome</keyword>
<gene>
    <name evidence="2" type="ORF">PSTT_03498</name>
</gene>
<feature type="region of interest" description="Disordered" evidence="1">
    <location>
        <begin position="279"/>
        <end position="343"/>
    </location>
</feature>
<sequence>MANSHQDPGITRGGPPGPALNPTITQKETALRELMELVIEADKIKGVNTLDEFSRFRVFFEDITYPLDSREGGSDSDGLTKIFWHCLHQELQGSIAESLIFDGHMILDENFHLAELPHYSILVEYIYRSYISMDNPDEMPTKVPFNSEKQLPNPSAPLEIPGMEEDGGNFGQNISEEYELNLESDWSLQPDLLEESKGAEDTPLISSKFTNPSSLPTAPLTNHSSHQPEIPPQLSDCPSQEEWNFQCHLSEKFTEEPSAITQHLDIKELEFVKEEQNCWSSPPILSSPPPSLPPPTLSETEEELPHNQPESREINQPDIQPTAPTPITNSGKEPCSDGNSKTVDQFLKGSSSCKVSTINNISIKSETEDFSALINNPEDRTYLGRTLAKEYLGIREEFYQAYHQFSPPPKHPTLNISRQNNQLSKDSGPRIISGIILHNIVSRNSLVNNGGISTSISYLSAGLMGPSAKLGEADWAKALEFEISYHYFLQQEYAILTTKAKKKTGKDHVQKSVIIQSRIYFGKSALYYYELTKKPPFYSSLLRNLGDDVRRLEVHNRSVQMVSDGGRWDWERDTEDGSGEASKASRKYRKERQRTPTERDTEDRRGEASDKDKTEIGRERGMAMIEDGGNCPRTPLFILRTALGRGFIPFDAKGRFVSSPRTLGFRRRSKIQRNNNRSLIN</sequence>
<feature type="compositionally biased region" description="Basic and acidic residues" evidence="1">
    <location>
        <begin position="303"/>
        <end position="315"/>
    </location>
</feature>
<dbReference type="Proteomes" id="UP000239156">
    <property type="component" value="Unassembled WGS sequence"/>
</dbReference>
<dbReference type="EMBL" id="PKSL01000022">
    <property type="protein sequence ID" value="POW13762.1"/>
    <property type="molecule type" value="Genomic_DNA"/>
</dbReference>
<feature type="region of interest" description="Disordered" evidence="1">
    <location>
        <begin position="1"/>
        <end position="22"/>
    </location>
</feature>
<protein>
    <submittedName>
        <fullName evidence="2">Uncharacterized protein</fullName>
    </submittedName>
</protein>
<feature type="region of interest" description="Disordered" evidence="1">
    <location>
        <begin position="570"/>
        <end position="618"/>
    </location>
</feature>
<name>A0A2S4VW66_9BASI</name>
<evidence type="ECO:0000256" key="1">
    <source>
        <dbReference type="SAM" id="MobiDB-lite"/>
    </source>
</evidence>
<dbReference type="VEuPathDB" id="FungiDB:PSTT_03498"/>